<keyword evidence="5" id="KW-1185">Reference proteome</keyword>
<feature type="transmembrane region" description="Helical" evidence="2">
    <location>
        <begin position="23"/>
        <end position="46"/>
    </location>
</feature>
<evidence type="ECO:0000313" key="4">
    <source>
        <dbReference type="EMBL" id="CAE7249113.1"/>
    </source>
</evidence>
<dbReference type="Pfam" id="PF01419">
    <property type="entry name" value="Jacalin"/>
    <property type="match status" value="1"/>
</dbReference>
<feature type="transmembrane region" description="Helical" evidence="2">
    <location>
        <begin position="234"/>
        <end position="259"/>
    </location>
</feature>
<dbReference type="Proteomes" id="UP000604046">
    <property type="component" value="Unassembled WGS sequence"/>
</dbReference>
<accession>A0A812M1E6</accession>
<feature type="transmembrane region" description="Helical" evidence="2">
    <location>
        <begin position="156"/>
        <end position="175"/>
    </location>
</feature>
<feature type="transmembrane region" description="Helical" evidence="2">
    <location>
        <begin position="122"/>
        <end position="144"/>
    </location>
</feature>
<protein>
    <recommendedName>
        <fullName evidence="3">Jacalin-type lectin domain-containing protein</fullName>
    </recommendedName>
</protein>
<dbReference type="InterPro" id="IPR001229">
    <property type="entry name" value="Jacalin-like_lectin_dom"/>
</dbReference>
<feature type="region of interest" description="Disordered" evidence="1">
    <location>
        <begin position="490"/>
        <end position="509"/>
    </location>
</feature>
<keyword evidence="2" id="KW-1133">Transmembrane helix</keyword>
<organism evidence="4 5">
    <name type="scientific">Symbiodinium natans</name>
    <dbReference type="NCBI Taxonomy" id="878477"/>
    <lineage>
        <taxon>Eukaryota</taxon>
        <taxon>Sar</taxon>
        <taxon>Alveolata</taxon>
        <taxon>Dinophyceae</taxon>
        <taxon>Suessiales</taxon>
        <taxon>Symbiodiniaceae</taxon>
        <taxon>Symbiodinium</taxon>
    </lineage>
</organism>
<dbReference type="Gene3D" id="2.100.10.30">
    <property type="entry name" value="Jacalin-like lectin domain"/>
    <property type="match status" value="1"/>
</dbReference>
<evidence type="ECO:0000256" key="1">
    <source>
        <dbReference type="SAM" id="MobiDB-lite"/>
    </source>
</evidence>
<proteinExistence type="predicted"/>
<evidence type="ECO:0000313" key="5">
    <source>
        <dbReference type="Proteomes" id="UP000604046"/>
    </source>
</evidence>
<evidence type="ECO:0000259" key="3">
    <source>
        <dbReference type="Pfam" id="PF01419"/>
    </source>
</evidence>
<dbReference type="OrthoDB" id="446741at2759"/>
<dbReference type="EMBL" id="CAJNDS010001134">
    <property type="protein sequence ID" value="CAE7249113.1"/>
    <property type="molecule type" value="Genomic_DNA"/>
</dbReference>
<feature type="domain" description="Jacalin-type lectin" evidence="3">
    <location>
        <begin position="392"/>
        <end position="468"/>
    </location>
</feature>
<reference evidence="4" key="1">
    <citation type="submission" date="2021-02" db="EMBL/GenBank/DDBJ databases">
        <authorList>
            <person name="Dougan E. K."/>
            <person name="Rhodes N."/>
            <person name="Thang M."/>
            <person name="Chan C."/>
        </authorList>
    </citation>
    <scope>NUCLEOTIDE SEQUENCE</scope>
</reference>
<gene>
    <name evidence="4" type="ORF">SNAT2548_LOCUS12111</name>
</gene>
<dbReference type="InterPro" id="IPR036404">
    <property type="entry name" value="Jacalin-like_lectin_dom_sf"/>
</dbReference>
<comment type="caution">
    <text evidence="4">The sequence shown here is derived from an EMBL/GenBank/DDBJ whole genome shotgun (WGS) entry which is preliminary data.</text>
</comment>
<sequence length="509" mass="55621">MAYCATKEPTSLIAAAGLDDERFVAFAGLIGGCLALLGISGLLLAWRRASADSESAQLTAPATQERLARVEAPPGMGFTAAGQMESSGAQSAFRASQVLGMVLGRQQQAAIDHATFIQRRDLVLLVLFGLYVLTCLLVPVISWNSIDVDDGLPWEIHLIFLVVFLATKAAELWIYNSDPTLASPLPVLRRERFDVMNGFVFKFAMSFMAYFDAYQDAVATATAFKSHNPVSQLLAPWMIGCYLLGVVCLQWGIVAWLALRDPTRACILKLLHMESVCARLTLPADQKKTWVLLQIARTIGEDVPQGITQTLFVVYVQKNPFLILSILCAIGSSLLAAKDAITRKLLASGDVQQQALVQAADQHVHSVHFVVFSPASRLGVAKAVFVRRSGRTDKQFGGKERCDQCFYLQHGQYITAVRLTHHGGIVWKRNLQAIEVTTNTGARRLFGYAQSFDFEAVAREGHHIVGLQVEVDRHGLRITGVKQAKIPEMPTAERPPAEAHEGATPANGV</sequence>
<keyword evidence="2" id="KW-0472">Membrane</keyword>
<name>A0A812M1E6_9DINO</name>
<dbReference type="PROSITE" id="PS51257">
    <property type="entry name" value="PROKAR_LIPOPROTEIN"/>
    <property type="match status" value="1"/>
</dbReference>
<dbReference type="SUPFAM" id="SSF51101">
    <property type="entry name" value="Mannose-binding lectins"/>
    <property type="match status" value="1"/>
</dbReference>
<feature type="transmembrane region" description="Helical" evidence="2">
    <location>
        <begin position="195"/>
        <end position="214"/>
    </location>
</feature>
<keyword evidence="2" id="KW-0812">Transmembrane</keyword>
<dbReference type="AlphaFoldDB" id="A0A812M1E6"/>
<evidence type="ECO:0000256" key="2">
    <source>
        <dbReference type="SAM" id="Phobius"/>
    </source>
</evidence>